<dbReference type="AlphaFoldDB" id="A0AAW1CUH8"/>
<dbReference type="InterPro" id="IPR012464">
    <property type="entry name" value="DUF1676"/>
</dbReference>
<keyword evidence="1" id="KW-0472">Membrane</keyword>
<dbReference type="EMBL" id="JAPXFL010000009">
    <property type="protein sequence ID" value="KAK9501635.1"/>
    <property type="molecule type" value="Genomic_DNA"/>
</dbReference>
<feature type="transmembrane region" description="Helical" evidence="1">
    <location>
        <begin position="183"/>
        <end position="206"/>
    </location>
</feature>
<evidence type="ECO:0000313" key="3">
    <source>
        <dbReference type="Proteomes" id="UP001461498"/>
    </source>
</evidence>
<comment type="caution">
    <text evidence="2">The sequence shown here is derived from an EMBL/GenBank/DDBJ whole genome shotgun (WGS) entry which is preliminary data.</text>
</comment>
<sequence>MLWSILTLQTRHYSAHRQLSLIALLVCVIDKTNTVTFPKSSTNFESSRAHYTPSSDDEDLNVCLRSDNPLLPCLTSSMVQGIETAGGFNTVSLANDLRLIQESEHEKFTLTGDRREARTLLEAITMYMEPRYLQWDLSEFYPGLVMTVGPTSRGYLQFFLDKRRTITDERSLSTGRLIVKRTILPVLLGIKLNVASLAPILIAGIILLVKKIFIFSKLSFILAAIGLYLNYRRPVGGHGGSFASSSSSSGLFGGSGLGSFAGGPKKHSIIIERPTNHWFAKEEPDPLETTE</sequence>
<dbReference type="PANTHER" id="PTHR21879">
    <property type="entry name" value="FI03362P-RELATED-RELATED"/>
    <property type="match status" value="1"/>
</dbReference>
<accession>A0AAW1CUH8</accession>
<evidence type="ECO:0000313" key="2">
    <source>
        <dbReference type="EMBL" id="KAK9501635.1"/>
    </source>
</evidence>
<reference evidence="2 3" key="1">
    <citation type="submission" date="2022-12" db="EMBL/GenBank/DDBJ databases">
        <title>Chromosome-level genome assembly of true bugs.</title>
        <authorList>
            <person name="Ma L."/>
            <person name="Li H."/>
        </authorList>
    </citation>
    <scope>NUCLEOTIDE SEQUENCE [LARGE SCALE GENOMIC DNA]</scope>
    <source>
        <strain evidence="2">Lab_2022b</strain>
    </source>
</reference>
<dbReference type="PANTHER" id="PTHR21879:SF27">
    <property type="entry name" value="OSIRIS 10A"/>
    <property type="match status" value="1"/>
</dbReference>
<dbReference type="GO" id="GO:0016020">
    <property type="term" value="C:membrane"/>
    <property type="evidence" value="ECO:0007669"/>
    <property type="project" value="TreeGrafter"/>
</dbReference>
<dbReference type="Proteomes" id="UP001461498">
    <property type="component" value="Unassembled WGS sequence"/>
</dbReference>
<organism evidence="2 3">
    <name type="scientific">Rhynocoris fuscipes</name>
    <dbReference type="NCBI Taxonomy" id="488301"/>
    <lineage>
        <taxon>Eukaryota</taxon>
        <taxon>Metazoa</taxon>
        <taxon>Ecdysozoa</taxon>
        <taxon>Arthropoda</taxon>
        <taxon>Hexapoda</taxon>
        <taxon>Insecta</taxon>
        <taxon>Pterygota</taxon>
        <taxon>Neoptera</taxon>
        <taxon>Paraneoptera</taxon>
        <taxon>Hemiptera</taxon>
        <taxon>Heteroptera</taxon>
        <taxon>Panheteroptera</taxon>
        <taxon>Cimicomorpha</taxon>
        <taxon>Reduviidae</taxon>
        <taxon>Harpactorinae</taxon>
        <taxon>Harpactorini</taxon>
        <taxon>Rhynocoris</taxon>
    </lineage>
</organism>
<name>A0AAW1CUH8_9HEMI</name>
<evidence type="ECO:0000256" key="1">
    <source>
        <dbReference type="SAM" id="Phobius"/>
    </source>
</evidence>
<feature type="transmembrane region" description="Helical" evidence="1">
    <location>
        <begin position="212"/>
        <end position="231"/>
    </location>
</feature>
<keyword evidence="1" id="KW-1133">Transmembrane helix</keyword>
<gene>
    <name evidence="2" type="ORF">O3M35_012326</name>
</gene>
<keyword evidence="1" id="KW-0812">Transmembrane</keyword>
<dbReference type="Pfam" id="PF07898">
    <property type="entry name" value="DUF1676"/>
    <property type="match status" value="1"/>
</dbReference>
<proteinExistence type="predicted"/>
<protein>
    <submittedName>
        <fullName evidence="2">Uncharacterized protein</fullName>
    </submittedName>
</protein>
<keyword evidence="3" id="KW-1185">Reference proteome</keyword>